<reference evidence="2 3" key="1">
    <citation type="journal article" date="2015" name="Nature">
        <title>rRNA introns, odd ribosomes, and small enigmatic genomes across a large radiation of phyla.</title>
        <authorList>
            <person name="Brown C.T."/>
            <person name="Hug L.A."/>
            <person name="Thomas B.C."/>
            <person name="Sharon I."/>
            <person name="Castelle C.J."/>
            <person name="Singh A."/>
            <person name="Wilkins M.J."/>
            <person name="Williams K.H."/>
            <person name="Banfield J.F."/>
        </authorList>
    </citation>
    <scope>NUCLEOTIDE SEQUENCE [LARGE SCALE GENOMIC DNA]</scope>
</reference>
<evidence type="ECO:0000313" key="2">
    <source>
        <dbReference type="EMBL" id="KKR63441.1"/>
    </source>
</evidence>
<protein>
    <recommendedName>
        <fullName evidence="4">Prepilin-type N-terminal cleavage/methylation domain-containing protein</fullName>
    </recommendedName>
</protein>
<evidence type="ECO:0000256" key="1">
    <source>
        <dbReference type="SAM" id="Phobius"/>
    </source>
</evidence>
<feature type="transmembrane region" description="Helical" evidence="1">
    <location>
        <begin position="14"/>
        <end position="36"/>
    </location>
</feature>
<dbReference type="InterPro" id="IPR045584">
    <property type="entry name" value="Pilin-like"/>
</dbReference>
<dbReference type="AlphaFoldDB" id="A0A0G0SM27"/>
<dbReference type="InterPro" id="IPR012902">
    <property type="entry name" value="N_methyl_site"/>
</dbReference>
<keyword evidence="1" id="KW-0812">Transmembrane</keyword>
<keyword evidence="1" id="KW-0472">Membrane</keyword>
<dbReference type="EMBL" id="LBZB01000004">
    <property type="protein sequence ID" value="KKR63441.1"/>
    <property type="molecule type" value="Genomic_DNA"/>
</dbReference>
<evidence type="ECO:0000313" key="3">
    <source>
        <dbReference type="Proteomes" id="UP000034613"/>
    </source>
</evidence>
<organism evidence="2 3">
    <name type="scientific">Candidatus Woesebacteria bacterium GW2011_GWA1_40_45</name>
    <dbReference type="NCBI Taxonomy" id="1618554"/>
    <lineage>
        <taxon>Bacteria</taxon>
        <taxon>Candidatus Woeseibacteriota</taxon>
    </lineage>
</organism>
<dbReference type="Proteomes" id="UP000034613">
    <property type="component" value="Unassembled WGS sequence"/>
</dbReference>
<gene>
    <name evidence="2" type="ORF">UU03_C0004G0012</name>
</gene>
<comment type="caution">
    <text evidence="2">The sequence shown here is derived from an EMBL/GenBank/DDBJ whole genome shotgun (WGS) entry which is preliminary data.</text>
</comment>
<keyword evidence="1" id="KW-1133">Transmembrane helix</keyword>
<dbReference type="SUPFAM" id="SSF54523">
    <property type="entry name" value="Pili subunits"/>
    <property type="match status" value="1"/>
</dbReference>
<accession>A0A0G0SM27</accession>
<evidence type="ECO:0008006" key="4">
    <source>
        <dbReference type="Google" id="ProtNLM"/>
    </source>
</evidence>
<name>A0A0G0SM27_9BACT</name>
<sequence length="158" mass="16871">MIKSLNKGFTLTELIVVMGALGILFGVVNISLIGFYRRPVQRGANNVLVADARSQQLKAMTGDSNGGVNSSYGIYFSQNSYTLFKGSSYIPDDPSNFVVNLSEGMSFTNNTFPAASVVFQKGNGEVVDWASGSSGVSIADSQTGIVTQVRINRYGATY</sequence>
<proteinExistence type="predicted"/>
<dbReference type="Pfam" id="PF07963">
    <property type="entry name" value="N_methyl"/>
    <property type="match status" value="1"/>
</dbReference>
<dbReference type="NCBIfam" id="TIGR02532">
    <property type="entry name" value="IV_pilin_GFxxxE"/>
    <property type="match status" value="1"/>
</dbReference>